<keyword evidence="2" id="KW-1185">Reference proteome</keyword>
<protein>
    <submittedName>
        <fullName evidence="1">Uncharacterized protein</fullName>
    </submittedName>
</protein>
<accession>A0A9X5BEF3</accession>
<organism evidence="1 2">
    <name type="scientific">Parablautia muri</name>
    <dbReference type="NCBI Taxonomy" id="2320879"/>
    <lineage>
        <taxon>Bacteria</taxon>
        <taxon>Bacillati</taxon>
        <taxon>Bacillota</taxon>
        <taxon>Clostridia</taxon>
        <taxon>Lachnospirales</taxon>
        <taxon>Lachnospiraceae</taxon>
        <taxon>Parablautia</taxon>
    </lineage>
</organism>
<gene>
    <name evidence="1" type="ORF">D5281_05820</name>
</gene>
<name>A0A9X5BEF3_9FIRM</name>
<dbReference type="AlphaFoldDB" id="A0A9X5BEF3"/>
<dbReference type="EMBL" id="QZDT01000006">
    <property type="protein sequence ID" value="NBJ92117.1"/>
    <property type="molecule type" value="Genomic_DNA"/>
</dbReference>
<reference evidence="1" key="1">
    <citation type="submission" date="2018-09" db="EMBL/GenBank/DDBJ databases">
        <title>Murine metabolic-syndrome-specific gut microbial biobank.</title>
        <authorList>
            <person name="Liu C."/>
        </authorList>
    </citation>
    <scope>NUCLEOTIDE SEQUENCE</scope>
    <source>
        <strain evidence="1">D42-62</strain>
    </source>
</reference>
<comment type="caution">
    <text evidence="1">The sequence shown here is derived from an EMBL/GenBank/DDBJ whole genome shotgun (WGS) entry which is preliminary data.</text>
</comment>
<proteinExistence type="predicted"/>
<evidence type="ECO:0000313" key="2">
    <source>
        <dbReference type="Proteomes" id="UP001154420"/>
    </source>
</evidence>
<evidence type="ECO:0000313" key="1">
    <source>
        <dbReference type="EMBL" id="NBJ92117.1"/>
    </source>
</evidence>
<sequence>MLDRINAYAEQVLGDIDPQKTRISFQLDKLKPIMQEIADEKGMKLEDIFIKYMDLASLVSAKQNAMLKEDFDENGLTNFVEMP</sequence>
<dbReference type="Proteomes" id="UP001154420">
    <property type="component" value="Unassembled WGS sequence"/>
</dbReference>